<reference evidence="2" key="1">
    <citation type="submission" date="2019-04" db="EMBL/GenBank/DDBJ databases">
        <title>Evolution of Biomass-Degrading Anaerobic Consortia Revealed by Metagenomics.</title>
        <authorList>
            <person name="Peng X."/>
        </authorList>
    </citation>
    <scope>NUCLEOTIDE SEQUENCE</scope>
    <source>
        <strain evidence="2">SIG254</strain>
    </source>
</reference>
<dbReference type="PANTHER" id="PTHR43792">
    <property type="entry name" value="GNAT FAMILY, PUTATIVE (AFU_ORTHOLOGUE AFUA_3G00765)-RELATED-RELATED"/>
    <property type="match status" value="1"/>
</dbReference>
<dbReference type="EMBL" id="SVCM01000106">
    <property type="protein sequence ID" value="MBE6060392.1"/>
    <property type="molecule type" value="Genomic_DNA"/>
</dbReference>
<protein>
    <submittedName>
        <fullName evidence="2">GNAT family N-acetyltransferase</fullName>
    </submittedName>
</protein>
<dbReference type="InterPro" id="IPR016181">
    <property type="entry name" value="Acyl_CoA_acyltransferase"/>
</dbReference>
<dbReference type="PROSITE" id="PS51186">
    <property type="entry name" value="GNAT"/>
    <property type="match status" value="1"/>
</dbReference>
<dbReference type="GO" id="GO:0016747">
    <property type="term" value="F:acyltransferase activity, transferring groups other than amino-acyl groups"/>
    <property type="evidence" value="ECO:0007669"/>
    <property type="project" value="InterPro"/>
</dbReference>
<evidence type="ECO:0000259" key="1">
    <source>
        <dbReference type="PROSITE" id="PS51186"/>
    </source>
</evidence>
<sequence>MIKDIINETGFNIETSRLLLVPISEKFAYDYFSEFNEEITKYQYPEPFKSLDSTRKFIDEFTELKELGTNLVCCILDKEYKFIGSIEIHLIDTKTPEVGLWIRKNEQRKGYGYEAITGLTNFFREHMDLDYFIYEADRRNPNSIQLVKALGGIEVGFNKAESNGGSILELNMYYIK</sequence>
<dbReference type="SUPFAM" id="SSF55729">
    <property type="entry name" value="Acyl-CoA N-acyltransferases (Nat)"/>
    <property type="match status" value="1"/>
</dbReference>
<feature type="domain" description="N-acetyltransferase" evidence="1">
    <location>
        <begin position="18"/>
        <end position="176"/>
    </location>
</feature>
<evidence type="ECO:0000313" key="2">
    <source>
        <dbReference type="EMBL" id="MBE6060392.1"/>
    </source>
</evidence>
<dbReference type="Pfam" id="PF13302">
    <property type="entry name" value="Acetyltransf_3"/>
    <property type="match status" value="1"/>
</dbReference>
<dbReference type="InterPro" id="IPR051531">
    <property type="entry name" value="N-acetyltransferase"/>
</dbReference>
<accession>A0A927W4K0</accession>
<comment type="caution">
    <text evidence="2">The sequence shown here is derived from an EMBL/GenBank/DDBJ whole genome shotgun (WGS) entry which is preliminary data.</text>
</comment>
<dbReference type="Gene3D" id="3.40.630.30">
    <property type="match status" value="1"/>
</dbReference>
<dbReference type="InterPro" id="IPR000182">
    <property type="entry name" value="GNAT_dom"/>
</dbReference>
<name>A0A927W4K0_9CLOT</name>
<gene>
    <name evidence="2" type="ORF">E7215_09500</name>
</gene>
<proteinExistence type="predicted"/>
<evidence type="ECO:0000313" key="3">
    <source>
        <dbReference type="Proteomes" id="UP000768462"/>
    </source>
</evidence>
<dbReference type="Proteomes" id="UP000768462">
    <property type="component" value="Unassembled WGS sequence"/>
</dbReference>
<dbReference type="AlphaFoldDB" id="A0A927W4K0"/>
<organism evidence="2 3">
    <name type="scientific">Clostridium sulfidigenes</name>
    <dbReference type="NCBI Taxonomy" id="318464"/>
    <lineage>
        <taxon>Bacteria</taxon>
        <taxon>Bacillati</taxon>
        <taxon>Bacillota</taxon>
        <taxon>Clostridia</taxon>
        <taxon>Eubacteriales</taxon>
        <taxon>Clostridiaceae</taxon>
        <taxon>Clostridium</taxon>
    </lineage>
</organism>